<evidence type="ECO:0000259" key="3">
    <source>
        <dbReference type="PROSITE" id="PS51462"/>
    </source>
</evidence>
<evidence type="ECO:0000256" key="2">
    <source>
        <dbReference type="ARBA" id="ARBA00022801"/>
    </source>
</evidence>
<dbReference type="CDD" id="cd03671">
    <property type="entry name" value="NUDIX_Ap4A_hydrolase_plant_like"/>
    <property type="match status" value="1"/>
</dbReference>
<dbReference type="AlphaFoldDB" id="A0A381PR59"/>
<organism evidence="4">
    <name type="scientific">marine metagenome</name>
    <dbReference type="NCBI Taxonomy" id="408172"/>
    <lineage>
        <taxon>unclassified sequences</taxon>
        <taxon>metagenomes</taxon>
        <taxon>ecological metagenomes</taxon>
    </lineage>
</organism>
<gene>
    <name evidence="4" type="ORF">METZ01_LOCUS22399</name>
</gene>
<dbReference type="InterPro" id="IPR000086">
    <property type="entry name" value="NUDIX_hydrolase_dom"/>
</dbReference>
<comment type="cofactor">
    <cofactor evidence="1">
        <name>Mn(2+)</name>
        <dbReference type="ChEBI" id="CHEBI:29035"/>
    </cofactor>
</comment>
<dbReference type="PRINTS" id="PR00502">
    <property type="entry name" value="NUDIXFAMILY"/>
</dbReference>
<dbReference type="SUPFAM" id="SSF55811">
    <property type="entry name" value="Nudix"/>
    <property type="match status" value="1"/>
</dbReference>
<dbReference type="HAMAP" id="MF_00298">
    <property type="entry name" value="Nudix_RppH"/>
    <property type="match status" value="1"/>
</dbReference>
<evidence type="ECO:0000313" key="4">
    <source>
        <dbReference type="EMBL" id="SUZ69545.1"/>
    </source>
</evidence>
<name>A0A381PR59_9ZZZZ</name>
<dbReference type="EMBL" id="UINC01001064">
    <property type="protein sequence ID" value="SUZ69545.1"/>
    <property type="molecule type" value="Genomic_DNA"/>
</dbReference>
<dbReference type="InterPro" id="IPR020084">
    <property type="entry name" value="NUDIX_hydrolase_CS"/>
</dbReference>
<dbReference type="Gene3D" id="3.90.79.10">
    <property type="entry name" value="Nucleoside Triphosphate Pyrophosphohydrolase"/>
    <property type="match status" value="1"/>
</dbReference>
<dbReference type="InterPro" id="IPR020476">
    <property type="entry name" value="Nudix_hydrolase"/>
</dbReference>
<dbReference type="PROSITE" id="PS00893">
    <property type="entry name" value="NUDIX_BOX"/>
    <property type="match status" value="1"/>
</dbReference>
<dbReference type="PROSITE" id="PS51462">
    <property type="entry name" value="NUDIX"/>
    <property type="match status" value="1"/>
</dbReference>
<evidence type="ECO:0000256" key="1">
    <source>
        <dbReference type="ARBA" id="ARBA00001936"/>
    </source>
</evidence>
<proteinExistence type="inferred from homology"/>
<dbReference type="InterPro" id="IPR015797">
    <property type="entry name" value="NUDIX_hydrolase-like_dom_sf"/>
</dbReference>
<dbReference type="PANTHER" id="PTHR43736:SF1">
    <property type="entry name" value="DIHYDRONEOPTERIN TRIPHOSPHATE DIPHOSPHATASE"/>
    <property type="match status" value="1"/>
</dbReference>
<sequence>MSLEDEYRPCVVAVIVGPSDRILWCQRIDHNGWQFPQGGIDQGESAREAILRETQEEVGLGPEDIEIIFETEDWFKYDVPKDKRPKYFRRNIYKGQRQKWFLAKLIADESKINLKASRPIEFDEWLWSTYWYPLKTVVPFKREVYREALVQILPEYNKLISKE</sequence>
<protein>
    <recommendedName>
        <fullName evidence="3">Nudix hydrolase domain-containing protein</fullName>
    </recommendedName>
</protein>
<dbReference type="NCBIfam" id="NF001937">
    <property type="entry name" value="PRK00714.1-4"/>
    <property type="match status" value="1"/>
</dbReference>
<keyword evidence="2" id="KW-0378">Hydrolase</keyword>
<reference evidence="4" key="1">
    <citation type="submission" date="2018-05" db="EMBL/GenBank/DDBJ databases">
        <authorList>
            <person name="Lanie J.A."/>
            <person name="Ng W.-L."/>
            <person name="Kazmierczak K.M."/>
            <person name="Andrzejewski T.M."/>
            <person name="Davidsen T.M."/>
            <person name="Wayne K.J."/>
            <person name="Tettelin H."/>
            <person name="Glass J.I."/>
            <person name="Rusch D."/>
            <person name="Podicherti R."/>
            <person name="Tsui H.-C.T."/>
            <person name="Winkler M.E."/>
        </authorList>
    </citation>
    <scope>NUCLEOTIDE SEQUENCE</scope>
</reference>
<dbReference type="PANTHER" id="PTHR43736">
    <property type="entry name" value="ADP-RIBOSE PYROPHOSPHATASE"/>
    <property type="match status" value="1"/>
</dbReference>
<dbReference type="NCBIfam" id="NF001936">
    <property type="entry name" value="PRK00714.1-3"/>
    <property type="match status" value="1"/>
</dbReference>
<feature type="domain" description="Nudix hydrolase" evidence="3">
    <location>
        <begin position="6"/>
        <end position="150"/>
    </location>
</feature>
<dbReference type="NCBIfam" id="NF001938">
    <property type="entry name" value="PRK00714.1-5"/>
    <property type="match status" value="1"/>
</dbReference>
<dbReference type="InterPro" id="IPR022927">
    <property type="entry name" value="RppH"/>
</dbReference>
<dbReference type="Pfam" id="PF00293">
    <property type="entry name" value="NUDIX"/>
    <property type="match status" value="1"/>
</dbReference>
<dbReference type="GO" id="GO:0016462">
    <property type="term" value="F:pyrophosphatase activity"/>
    <property type="evidence" value="ECO:0007669"/>
    <property type="project" value="UniProtKB-ARBA"/>
</dbReference>
<accession>A0A381PR59</accession>